<dbReference type="PANTHER" id="PTHR10587:SF133">
    <property type="entry name" value="CHITIN DEACETYLASE 1-RELATED"/>
    <property type="match status" value="1"/>
</dbReference>
<comment type="cofactor">
    <cofactor evidence="1">
        <name>Co(2+)</name>
        <dbReference type="ChEBI" id="CHEBI:48828"/>
    </cofactor>
</comment>
<gene>
    <name evidence="11" type="ORF">BN980_GECA03s08095g</name>
</gene>
<dbReference type="GO" id="GO:0004099">
    <property type="term" value="F:chitin deacetylase activity"/>
    <property type="evidence" value="ECO:0007669"/>
    <property type="project" value="UniProtKB-EC"/>
</dbReference>
<dbReference type="GO" id="GO:0005975">
    <property type="term" value="P:carbohydrate metabolic process"/>
    <property type="evidence" value="ECO:0007669"/>
    <property type="project" value="InterPro"/>
</dbReference>
<dbReference type="AlphaFoldDB" id="A0A0J9X6M1"/>
<dbReference type="GO" id="GO:0030476">
    <property type="term" value="P:ascospore wall assembly"/>
    <property type="evidence" value="ECO:0007669"/>
    <property type="project" value="TreeGrafter"/>
</dbReference>
<dbReference type="GO" id="GO:0046872">
    <property type="term" value="F:metal ion binding"/>
    <property type="evidence" value="ECO:0007669"/>
    <property type="project" value="UniProtKB-KW"/>
</dbReference>
<evidence type="ECO:0000256" key="2">
    <source>
        <dbReference type="ARBA" id="ARBA00022723"/>
    </source>
</evidence>
<evidence type="ECO:0000313" key="12">
    <source>
        <dbReference type="Proteomes" id="UP000242525"/>
    </source>
</evidence>
<dbReference type="STRING" id="1173061.A0A0J9X6M1"/>
<evidence type="ECO:0000256" key="6">
    <source>
        <dbReference type="ARBA" id="ARBA00024056"/>
    </source>
</evidence>
<keyword evidence="4" id="KW-0119">Carbohydrate metabolism</keyword>
<dbReference type="OrthoDB" id="2125469at2759"/>
<dbReference type="GO" id="GO:0005628">
    <property type="term" value="C:prospore membrane"/>
    <property type="evidence" value="ECO:0007669"/>
    <property type="project" value="TreeGrafter"/>
</dbReference>
<reference evidence="11" key="1">
    <citation type="submission" date="2014-03" db="EMBL/GenBank/DDBJ databases">
        <authorList>
            <person name="Casaregola S."/>
        </authorList>
    </citation>
    <scope>NUCLEOTIDE SEQUENCE [LARGE SCALE GENOMIC DNA]</scope>
    <source>
        <strain evidence="11">CLIB 918</strain>
    </source>
</reference>
<keyword evidence="4" id="KW-0146">Chitin degradation</keyword>
<evidence type="ECO:0000256" key="7">
    <source>
        <dbReference type="ARBA" id="ARBA00048494"/>
    </source>
</evidence>
<evidence type="ECO:0000256" key="1">
    <source>
        <dbReference type="ARBA" id="ARBA00001941"/>
    </source>
</evidence>
<name>A0A0J9X6M1_GEOCN</name>
<dbReference type="PROSITE" id="PS51677">
    <property type="entry name" value="NODB"/>
    <property type="match status" value="1"/>
</dbReference>
<keyword evidence="12" id="KW-1185">Reference proteome</keyword>
<keyword evidence="9" id="KW-0732">Signal</keyword>
<dbReference type="InterPro" id="IPR011330">
    <property type="entry name" value="Glyco_hydro/deAcase_b/a-brl"/>
</dbReference>
<accession>A0A0J9X6M1</accession>
<evidence type="ECO:0000256" key="9">
    <source>
        <dbReference type="SAM" id="SignalP"/>
    </source>
</evidence>
<dbReference type="EMBL" id="CCBN010000003">
    <property type="protein sequence ID" value="CDO52809.1"/>
    <property type="molecule type" value="Genomic_DNA"/>
</dbReference>
<sequence>MFTFKRLNRVTIAVILAALAVPIVYAADTSTAPSTTLSISSAIAPEYEVIHNAGDENDDDDDDCDNGDDSDDGSRWHNNQENQIVFEDKSPVMPPLPPTIQAPQPFPQWLTDLTGLHTWPGQNPPYIPQAHINLKNLPEVPLRELGACAGVDDRHCAFDCTKCIAPDEVVTCHNLTQTFDDGPGPATVRLLEALPGRTTFFTQGINVVRFPETFRLQHARGHLLASHTWSHGNLAGLSNEQVAAQIQWSIWAMNATAGVIPLYFRPPYGATDNRVRAITRQFGLIGVYWNRDTFDWRVNDGQKTPKQVLDNVRGWLSETDPITREVHGIMLEHDSTEDVVSVGIEVARLLGPQLTIAECFNAAWYQ</sequence>
<protein>
    <recommendedName>
        <fullName evidence="6">chitin deacetylase</fullName>
        <ecNumber evidence="6">3.5.1.41</ecNumber>
    </recommendedName>
</protein>
<evidence type="ECO:0000256" key="5">
    <source>
        <dbReference type="ARBA" id="ARBA00023285"/>
    </source>
</evidence>
<dbReference type="EC" id="3.5.1.41" evidence="6"/>
<feature type="compositionally biased region" description="Acidic residues" evidence="8">
    <location>
        <begin position="55"/>
        <end position="71"/>
    </location>
</feature>
<evidence type="ECO:0000256" key="4">
    <source>
        <dbReference type="ARBA" id="ARBA00023024"/>
    </source>
</evidence>
<dbReference type="InterPro" id="IPR050248">
    <property type="entry name" value="Polysacc_deacetylase_ArnD"/>
</dbReference>
<keyword evidence="3" id="KW-0378">Hydrolase</keyword>
<feature type="domain" description="NodB homology" evidence="10">
    <location>
        <begin position="173"/>
        <end position="363"/>
    </location>
</feature>
<keyword evidence="4" id="KW-0624">Polysaccharide degradation</keyword>
<dbReference type="Pfam" id="PF01522">
    <property type="entry name" value="Polysacc_deac_1"/>
    <property type="match status" value="1"/>
</dbReference>
<comment type="caution">
    <text evidence="11">The sequence shown here is derived from an EMBL/GenBank/DDBJ whole genome shotgun (WGS) entry which is preliminary data.</text>
</comment>
<evidence type="ECO:0000313" key="11">
    <source>
        <dbReference type="EMBL" id="CDO52809.1"/>
    </source>
</evidence>
<dbReference type="GO" id="GO:0006032">
    <property type="term" value="P:chitin catabolic process"/>
    <property type="evidence" value="ECO:0007669"/>
    <property type="project" value="UniProtKB-KW"/>
</dbReference>
<keyword evidence="5" id="KW-0170">Cobalt</keyword>
<keyword evidence="2" id="KW-0479">Metal-binding</keyword>
<dbReference type="Gene3D" id="3.20.20.370">
    <property type="entry name" value="Glycoside hydrolase/deacetylase"/>
    <property type="match status" value="1"/>
</dbReference>
<evidence type="ECO:0000256" key="3">
    <source>
        <dbReference type="ARBA" id="ARBA00022801"/>
    </source>
</evidence>
<dbReference type="PANTHER" id="PTHR10587">
    <property type="entry name" value="GLYCOSYL TRANSFERASE-RELATED"/>
    <property type="match status" value="1"/>
</dbReference>
<dbReference type="InterPro" id="IPR002509">
    <property type="entry name" value="NODB_dom"/>
</dbReference>
<evidence type="ECO:0000256" key="8">
    <source>
        <dbReference type="SAM" id="MobiDB-lite"/>
    </source>
</evidence>
<feature type="chain" id="PRO_5005325596" description="chitin deacetylase" evidence="9">
    <location>
        <begin position="27"/>
        <end position="366"/>
    </location>
</feature>
<feature type="signal peptide" evidence="9">
    <location>
        <begin position="1"/>
        <end position="26"/>
    </location>
</feature>
<dbReference type="SUPFAM" id="SSF88713">
    <property type="entry name" value="Glycoside hydrolase/deacetylase"/>
    <property type="match status" value="1"/>
</dbReference>
<comment type="catalytic activity">
    <reaction evidence="7">
        <text>[(1-&gt;4)-N-acetyl-beta-D-glucosaminyl](n) + n H2O = chitosan + n acetate</text>
        <dbReference type="Rhea" id="RHEA:10464"/>
        <dbReference type="Rhea" id="RHEA-COMP:9593"/>
        <dbReference type="Rhea" id="RHEA-COMP:9597"/>
        <dbReference type="ChEBI" id="CHEBI:15377"/>
        <dbReference type="ChEBI" id="CHEBI:17029"/>
        <dbReference type="ChEBI" id="CHEBI:30089"/>
        <dbReference type="ChEBI" id="CHEBI:57704"/>
        <dbReference type="EC" id="3.5.1.41"/>
    </reaction>
    <physiologicalReaction direction="left-to-right" evidence="7">
        <dbReference type="Rhea" id="RHEA:10465"/>
    </physiologicalReaction>
</comment>
<feature type="region of interest" description="Disordered" evidence="8">
    <location>
        <begin position="52"/>
        <end position="77"/>
    </location>
</feature>
<dbReference type="Proteomes" id="UP000242525">
    <property type="component" value="Unassembled WGS sequence"/>
</dbReference>
<evidence type="ECO:0000259" key="10">
    <source>
        <dbReference type="PROSITE" id="PS51677"/>
    </source>
</evidence>
<proteinExistence type="predicted"/>
<organism evidence="11 12">
    <name type="scientific">Geotrichum candidum</name>
    <name type="common">Oospora lactis</name>
    <name type="synonym">Dipodascus geotrichum</name>
    <dbReference type="NCBI Taxonomy" id="1173061"/>
    <lineage>
        <taxon>Eukaryota</taxon>
        <taxon>Fungi</taxon>
        <taxon>Dikarya</taxon>
        <taxon>Ascomycota</taxon>
        <taxon>Saccharomycotina</taxon>
        <taxon>Dipodascomycetes</taxon>
        <taxon>Dipodascales</taxon>
        <taxon>Dipodascaceae</taxon>
        <taxon>Geotrichum</taxon>
    </lineage>
</organism>